<feature type="region of interest" description="Disordered" evidence="1">
    <location>
        <begin position="1"/>
        <end position="23"/>
    </location>
</feature>
<dbReference type="InterPro" id="IPR036249">
    <property type="entry name" value="Thioredoxin-like_sf"/>
</dbReference>
<dbReference type="EMBL" id="BAABFX010000022">
    <property type="protein sequence ID" value="GAA4393493.1"/>
    <property type="molecule type" value="Genomic_DNA"/>
</dbReference>
<dbReference type="Pfam" id="PF00085">
    <property type="entry name" value="Thioredoxin"/>
    <property type="match status" value="1"/>
</dbReference>
<protein>
    <recommendedName>
        <fullName evidence="2">Thioredoxin domain-containing protein</fullName>
    </recommendedName>
</protein>
<dbReference type="SUPFAM" id="SSF52833">
    <property type="entry name" value="Thioredoxin-like"/>
    <property type="match status" value="1"/>
</dbReference>
<evidence type="ECO:0000256" key="1">
    <source>
        <dbReference type="SAM" id="MobiDB-lite"/>
    </source>
</evidence>
<dbReference type="Proteomes" id="UP001500390">
    <property type="component" value="Unassembled WGS sequence"/>
</dbReference>
<dbReference type="CDD" id="cd02947">
    <property type="entry name" value="TRX_family"/>
    <property type="match status" value="1"/>
</dbReference>
<dbReference type="RefSeq" id="WP_159902767.1">
    <property type="nucleotide sequence ID" value="NZ_BAABFX010000022.1"/>
</dbReference>
<comment type="caution">
    <text evidence="3">The sequence shown here is derived from an EMBL/GenBank/DDBJ whole genome shotgun (WGS) entry which is preliminary data.</text>
</comment>
<evidence type="ECO:0000313" key="3">
    <source>
        <dbReference type="EMBL" id="GAA4393493.1"/>
    </source>
</evidence>
<feature type="compositionally biased region" description="Low complexity" evidence="1">
    <location>
        <begin position="1"/>
        <end position="12"/>
    </location>
</feature>
<feature type="domain" description="Thioredoxin" evidence="2">
    <location>
        <begin position="70"/>
        <end position="192"/>
    </location>
</feature>
<reference evidence="4" key="1">
    <citation type="journal article" date="2019" name="Int. J. Syst. Evol. Microbiol.">
        <title>The Global Catalogue of Microorganisms (GCM) 10K type strain sequencing project: providing services to taxonomists for standard genome sequencing and annotation.</title>
        <authorList>
            <consortium name="The Broad Institute Genomics Platform"/>
            <consortium name="The Broad Institute Genome Sequencing Center for Infectious Disease"/>
            <person name="Wu L."/>
            <person name="Ma J."/>
        </authorList>
    </citation>
    <scope>NUCLEOTIDE SEQUENCE [LARGE SCALE GENOMIC DNA]</scope>
    <source>
        <strain evidence="4">JCM 17738</strain>
    </source>
</reference>
<organism evidence="3 4">
    <name type="scientific">Ornithinibacter aureus</name>
    <dbReference type="NCBI Taxonomy" id="622664"/>
    <lineage>
        <taxon>Bacteria</taxon>
        <taxon>Bacillati</taxon>
        <taxon>Actinomycetota</taxon>
        <taxon>Actinomycetes</taxon>
        <taxon>Micrococcales</taxon>
        <taxon>Intrasporangiaceae</taxon>
        <taxon>Ornithinibacter</taxon>
    </lineage>
</organism>
<proteinExistence type="predicted"/>
<evidence type="ECO:0000313" key="4">
    <source>
        <dbReference type="Proteomes" id="UP001500390"/>
    </source>
</evidence>
<feature type="compositionally biased region" description="Low complexity" evidence="1">
    <location>
        <begin position="50"/>
        <end position="85"/>
    </location>
</feature>
<name>A0ABP8JN78_9MICO</name>
<dbReference type="PROSITE" id="PS51352">
    <property type="entry name" value="THIOREDOXIN_2"/>
    <property type="match status" value="1"/>
</dbReference>
<accession>A0ABP8JN78</accession>
<dbReference type="InterPro" id="IPR013766">
    <property type="entry name" value="Thioredoxin_domain"/>
</dbReference>
<dbReference type="Gene3D" id="3.40.30.10">
    <property type="entry name" value="Glutaredoxin"/>
    <property type="match status" value="1"/>
</dbReference>
<feature type="region of interest" description="Disordered" evidence="1">
    <location>
        <begin position="50"/>
        <end position="86"/>
    </location>
</feature>
<sequence>MTSTGVLTTSTTDTREPPMRRRPSLTLIATGAVSALLLTACGSATQDTAAPAASSAPSAPSATASAPASSTPSASASPSTSPSATGETMAAGAYLTKAEYQSQMAQRAGTKVVYFFHASWCPTCRATEKAIEEDGIPAGLTVVKIDFDSETDLRKTYGITQQHTFVQVNEDGDELAKWTGTISGADIKAKTV</sequence>
<evidence type="ECO:0000259" key="2">
    <source>
        <dbReference type="PROSITE" id="PS51352"/>
    </source>
</evidence>
<gene>
    <name evidence="3" type="ORF">GCM10023153_13520</name>
</gene>
<keyword evidence="4" id="KW-1185">Reference proteome</keyword>